<keyword evidence="26" id="KW-0832">Ubl conjugation</keyword>
<evidence type="ECO:0000256" key="34">
    <source>
        <dbReference type="ARBA" id="ARBA00048679"/>
    </source>
</evidence>
<evidence type="ECO:0000256" key="5">
    <source>
        <dbReference type="ARBA" id="ARBA00004180"/>
    </source>
</evidence>
<evidence type="ECO:0000256" key="29">
    <source>
        <dbReference type="ARBA" id="ARBA00023137"/>
    </source>
</evidence>
<comment type="caution">
    <text evidence="43">The sequence shown here is derived from an EMBL/GenBank/DDBJ whole genome shotgun (WGS) entry which is preliminary data.</text>
</comment>
<evidence type="ECO:0000256" key="16">
    <source>
        <dbReference type="ARBA" id="ARBA00022527"/>
    </source>
</evidence>
<evidence type="ECO:0000256" key="39">
    <source>
        <dbReference type="PROSITE-ProRule" id="PRU10141"/>
    </source>
</evidence>
<reference evidence="43 44" key="1">
    <citation type="journal article" date="2021" name="BMC Biol.">
        <title>Horizontally acquired antibacterial genes associated with adaptive radiation of ladybird beetles.</title>
        <authorList>
            <person name="Li H.S."/>
            <person name="Tang X.F."/>
            <person name="Huang Y.H."/>
            <person name="Xu Z.Y."/>
            <person name="Chen M.L."/>
            <person name="Du X.Y."/>
            <person name="Qiu B.Y."/>
            <person name="Chen P.T."/>
            <person name="Zhang W."/>
            <person name="Slipinski A."/>
            <person name="Escalona H.E."/>
            <person name="Waterhouse R.M."/>
            <person name="Zwick A."/>
            <person name="Pang H."/>
        </authorList>
    </citation>
    <scope>NUCLEOTIDE SEQUENCE [LARGE SCALE GENOMIC DNA]</scope>
    <source>
        <strain evidence="43">SYSU2018</strain>
    </source>
</reference>
<evidence type="ECO:0000256" key="10">
    <source>
        <dbReference type="ARBA" id="ARBA00011903"/>
    </source>
</evidence>
<evidence type="ECO:0000256" key="8">
    <source>
        <dbReference type="ARBA" id="ARBA00004536"/>
    </source>
</evidence>
<dbReference type="InterPro" id="IPR015940">
    <property type="entry name" value="UBA"/>
</dbReference>
<dbReference type="CDD" id="cd09539">
    <property type="entry name" value="SAM_TNK-like"/>
    <property type="match status" value="1"/>
</dbReference>
<feature type="binding site" evidence="39">
    <location>
        <position position="144"/>
    </location>
    <ligand>
        <name>ATP</name>
        <dbReference type="ChEBI" id="CHEBI:30616"/>
    </ligand>
</feature>
<dbReference type="InterPro" id="IPR037085">
    <property type="entry name" value="Cdc42-bd-like_dom_sf"/>
</dbReference>
<dbReference type="SUPFAM" id="SSF56112">
    <property type="entry name" value="Protein kinase-like (PK-like)"/>
    <property type="match status" value="1"/>
</dbReference>
<dbReference type="InterPro" id="IPR050198">
    <property type="entry name" value="Non-receptor_tyrosine_kinases"/>
</dbReference>
<evidence type="ECO:0000259" key="40">
    <source>
        <dbReference type="PROSITE" id="PS50002"/>
    </source>
</evidence>
<dbReference type="Gene3D" id="1.10.8.10">
    <property type="entry name" value="DNA helicase RuvA subunit, C-terminal domain"/>
    <property type="match status" value="1"/>
</dbReference>
<keyword evidence="17" id="KW-0597">Phosphoprotein</keyword>
<keyword evidence="14" id="KW-0488">Methylation</keyword>
<evidence type="ECO:0000259" key="42">
    <source>
        <dbReference type="PROSITE" id="PS50030"/>
    </source>
</evidence>
<keyword evidence="31" id="KW-0539">Nucleus</keyword>
<evidence type="ECO:0000256" key="3">
    <source>
        <dbReference type="ARBA" id="ARBA00004132"/>
    </source>
</evidence>
<evidence type="ECO:0000256" key="1">
    <source>
        <dbReference type="ARBA" id="ARBA00001946"/>
    </source>
</evidence>
<dbReference type="Pfam" id="PF07714">
    <property type="entry name" value="PK_Tyr_Ser-Thr"/>
    <property type="match status" value="1"/>
</dbReference>
<evidence type="ECO:0000313" key="44">
    <source>
        <dbReference type="Proteomes" id="UP001516400"/>
    </source>
</evidence>
<name>A0ABD2MUA4_9CUCU</name>
<evidence type="ECO:0000256" key="9">
    <source>
        <dbReference type="ARBA" id="ARBA00004600"/>
    </source>
</evidence>
<dbReference type="GO" id="GO:0046872">
    <property type="term" value="F:metal ion binding"/>
    <property type="evidence" value="ECO:0007669"/>
    <property type="project" value="UniProtKB-KW"/>
</dbReference>
<accession>A0ABD2MUA4</accession>
<evidence type="ECO:0000256" key="24">
    <source>
        <dbReference type="ARBA" id="ARBA00022840"/>
    </source>
</evidence>
<evidence type="ECO:0000256" key="32">
    <source>
        <dbReference type="ARBA" id="ARBA00023329"/>
    </source>
</evidence>
<dbReference type="Gene3D" id="3.30.200.20">
    <property type="entry name" value="Phosphorylase Kinase, domain 1"/>
    <property type="match status" value="1"/>
</dbReference>
<dbReference type="SUPFAM" id="SSF50044">
    <property type="entry name" value="SH3-domain"/>
    <property type="match status" value="1"/>
</dbReference>
<comment type="cofactor">
    <cofactor evidence="1">
        <name>Mg(2+)</name>
        <dbReference type="ChEBI" id="CHEBI:18420"/>
    </cofactor>
</comment>
<evidence type="ECO:0000256" key="18">
    <source>
        <dbReference type="ARBA" id="ARBA00022583"/>
    </source>
</evidence>
<dbReference type="FunFam" id="3.30.200.20:FF:000107">
    <property type="entry name" value="Putative activated CDC42 kinase 1"/>
    <property type="match status" value="1"/>
</dbReference>
<evidence type="ECO:0000256" key="38">
    <source>
        <dbReference type="PROSITE-ProRule" id="PRU00192"/>
    </source>
</evidence>
<dbReference type="InterPro" id="IPR049587">
    <property type="entry name" value="TNK-like_SAM"/>
</dbReference>
<evidence type="ECO:0000256" key="11">
    <source>
        <dbReference type="ARBA" id="ARBA00012513"/>
    </source>
</evidence>
<keyword evidence="29" id="KW-0829">Tyrosine-protein kinase</keyword>
<evidence type="ECO:0000256" key="13">
    <source>
        <dbReference type="ARBA" id="ARBA00022475"/>
    </source>
</evidence>
<dbReference type="GO" id="GO:0005912">
    <property type="term" value="C:adherens junction"/>
    <property type="evidence" value="ECO:0007669"/>
    <property type="project" value="UniProtKB-SubCell"/>
</dbReference>
<evidence type="ECO:0000256" key="25">
    <source>
        <dbReference type="ARBA" id="ARBA00022842"/>
    </source>
</evidence>
<evidence type="ECO:0000256" key="35">
    <source>
        <dbReference type="ARBA" id="ARBA00060742"/>
    </source>
</evidence>
<dbReference type="GO" id="GO:0005524">
    <property type="term" value="F:ATP binding"/>
    <property type="evidence" value="ECO:0007669"/>
    <property type="project" value="UniProtKB-UniRule"/>
</dbReference>
<sequence>MSEEGIEWLKEVLADTQLIQFLISIRDDLQITRLEHFDYVTTEDLENIGLSKPGARRLIEAVKKRRASQKKRNLINKLIPVNSKANVNKKNLQEEKVADSDFTSCLIEESKITLSVKLGDGSFGVVRRGEWNSPNGKSLQVAVKILKADALSHPGVFEDFIKEVQAMHVLNHKNLIRLYGVVLSQPMMMVTELASLGSLLDYLRKQCQHVPVPLLCEYATQVANGMAYLESKRFLHRDLACRNVLLSSEDKVKIGDFGLMRALPQEEDCYIMTEHKKVPFPWCAPESLRSRQFSHASDTWMFGVTVWEMFTFGEDPWMGLIGSQILRKIDKEGERLHHPDACPPEIYKILLQCWAKVPDERPSFAALKEFFRKNKSPIMKALNKLDEPDHMKILEGDQIAIIDGSAELYWWKGQNQRTFDIGTFPRCIIDPMRPKQSDDISKPLQNSFIHTGHGSAFGESWGSPSYIDEMYLKNPMEPPDVIGMRREDKPAPTLLDRRKGIMKGNIAYHRKATEKQFSYKKLTNEKNGDTVKIRTKPQRPPEPKIETNREGVLIELSPDEMLPGKPKNFKDSAKLASMTMSLLDTPIDVPQLVNEEELPLDTASGPPPYQDPPIYYNLLSEDSVTDSLRDPFDTSNIPIYQPTSKYASIPVPSIPNAQNNLVTEQPRSGVNSVQSSPSKTQSNAVILNSLPRNSPANNNVVRNISSSFSRYSDSPFSNNSQPAQMITSDITNRSINYVISSSSDQEKNVVTSKNIYAAQRDVAFAIEPVKVSNLSSAISNNLNSMESSIKKLDLKDSPEKSKNFTPEFLADLEKYLKSKGKIDKEVKNTNQILQGQSVPLNKIQNDTNLRNEARYSAVPQESKSVSNGMWQESIQGATKGNNVAASSSMNYVVQTEYGEFRSNRRYDPVYSSTNSNLNTVHYNTLENTQNSNSSSLYMIQPQSQNFQSPYNSIYNTAESVSQYSSRNSYSTQVGIHGSDSECSSRPYSEITDVIYSEIPEHLYSQVPNEILKPHRPAPPSPMVIGMGQPQSMQQIQRKIQQGMLSSDAERLMTPEYRNTKVSQILNCVPNISTDECLTSLQCYGWDVGLTIKNLKIDQLMKLGLASRDKCESALQKTNWNVELAASAILDT</sequence>
<keyword evidence="44" id="KW-1185">Reference proteome</keyword>
<dbReference type="GO" id="GO:0005886">
    <property type="term" value="C:plasma membrane"/>
    <property type="evidence" value="ECO:0007669"/>
    <property type="project" value="UniProtKB-SubCell"/>
</dbReference>
<keyword evidence="21 39" id="KW-0547">Nucleotide-binding</keyword>
<organism evidence="43 44">
    <name type="scientific">Cryptolaemus montrouzieri</name>
    <dbReference type="NCBI Taxonomy" id="559131"/>
    <lineage>
        <taxon>Eukaryota</taxon>
        <taxon>Metazoa</taxon>
        <taxon>Ecdysozoa</taxon>
        <taxon>Arthropoda</taxon>
        <taxon>Hexapoda</taxon>
        <taxon>Insecta</taxon>
        <taxon>Pterygota</taxon>
        <taxon>Neoptera</taxon>
        <taxon>Endopterygota</taxon>
        <taxon>Coleoptera</taxon>
        <taxon>Polyphaga</taxon>
        <taxon>Cucujiformia</taxon>
        <taxon>Coccinelloidea</taxon>
        <taxon>Coccinellidae</taxon>
        <taxon>Scymninae</taxon>
        <taxon>Scymnini</taxon>
        <taxon>Cryptolaemus</taxon>
    </lineage>
</organism>
<dbReference type="GO" id="GO:0005768">
    <property type="term" value="C:endosome"/>
    <property type="evidence" value="ECO:0007669"/>
    <property type="project" value="UniProtKB-SubCell"/>
</dbReference>
<dbReference type="InterPro" id="IPR011009">
    <property type="entry name" value="Kinase-like_dom_sf"/>
</dbReference>
<dbReference type="PROSITE" id="PS00109">
    <property type="entry name" value="PROTEIN_KINASE_TYR"/>
    <property type="match status" value="1"/>
</dbReference>
<evidence type="ECO:0000256" key="2">
    <source>
        <dbReference type="ARBA" id="ARBA00004123"/>
    </source>
</evidence>
<keyword evidence="28" id="KW-0472">Membrane</keyword>
<dbReference type="SMART" id="SM00219">
    <property type="entry name" value="TyrKc"/>
    <property type="match status" value="1"/>
</dbReference>
<dbReference type="InterPro" id="IPR001452">
    <property type="entry name" value="SH3_domain"/>
</dbReference>
<dbReference type="InterPro" id="IPR020635">
    <property type="entry name" value="Tyr_kinase_cat_dom"/>
</dbReference>
<comment type="catalytic activity">
    <reaction evidence="34">
        <text>L-seryl-[protein] + ATP = O-phospho-L-seryl-[protein] + ADP + H(+)</text>
        <dbReference type="Rhea" id="RHEA:17989"/>
        <dbReference type="Rhea" id="RHEA-COMP:9863"/>
        <dbReference type="Rhea" id="RHEA-COMP:11604"/>
        <dbReference type="ChEBI" id="CHEBI:15378"/>
        <dbReference type="ChEBI" id="CHEBI:29999"/>
        <dbReference type="ChEBI" id="CHEBI:30616"/>
        <dbReference type="ChEBI" id="CHEBI:83421"/>
        <dbReference type="ChEBI" id="CHEBI:456216"/>
        <dbReference type="EC" id="2.7.11.1"/>
    </reaction>
</comment>
<dbReference type="PROSITE" id="PS50011">
    <property type="entry name" value="PROTEIN_KINASE_DOM"/>
    <property type="match status" value="1"/>
</dbReference>
<dbReference type="GO" id="GO:0002009">
    <property type="term" value="P:morphogenesis of an epithelium"/>
    <property type="evidence" value="ECO:0007669"/>
    <property type="project" value="UniProtKB-ARBA"/>
</dbReference>
<keyword evidence="12 38" id="KW-0728">SH3 domain</keyword>
<dbReference type="FunFam" id="4.10.680.10:FF:000001">
    <property type="entry name" value="activated CDC42 kinase 1 isoform X1"/>
    <property type="match status" value="1"/>
</dbReference>
<evidence type="ECO:0000256" key="37">
    <source>
        <dbReference type="ARBA" id="ARBA00077194"/>
    </source>
</evidence>
<dbReference type="SMART" id="SM00165">
    <property type="entry name" value="UBA"/>
    <property type="match status" value="1"/>
</dbReference>
<dbReference type="PROSITE" id="PS50030">
    <property type="entry name" value="UBA"/>
    <property type="match status" value="1"/>
</dbReference>
<dbReference type="GO" id="GO:0006897">
    <property type="term" value="P:endocytosis"/>
    <property type="evidence" value="ECO:0007669"/>
    <property type="project" value="UniProtKB-KW"/>
</dbReference>
<keyword evidence="32" id="KW-0968">Cytoplasmic vesicle</keyword>
<dbReference type="GO" id="GO:0004715">
    <property type="term" value="F:non-membrane spanning protein tyrosine kinase activity"/>
    <property type="evidence" value="ECO:0007669"/>
    <property type="project" value="UniProtKB-EC"/>
</dbReference>
<feature type="domain" description="Protein kinase" evidence="41">
    <location>
        <begin position="112"/>
        <end position="371"/>
    </location>
</feature>
<dbReference type="Gene3D" id="4.10.680.10">
    <property type="entry name" value="Cdc42-like binding domain"/>
    <property type="match status" value="1"/>
</dbReference>
<proteinExistence type="inferred from homology"/>
<evidence type="ECO:0000256" key="27">
    <source>
        <dbReference type="ARBA" id="ARBA00022949"/>
    </source>
</evidence>
<dbReference type="InterPro" id="IPR017441">
    <property type="entry name" value="Protein_kinase_ATP_BS"/>
</dbReference>
<dbReference type="FunFam" id="1.10.510.10:FF:000080">
    <property type="entry name" value="Putative activated CDC42 kinase 1"/>
    <property type="match status" value="1"/>
</dbReference>
<keyword evidence="22" id="KW-0967">Endosome</keyword>
<dbReference type="PRINTS" id="PR00109">
    <property type="entry name" value="TYRKINASE"/>
</dbReference>
<evidence type="ECO:0000256" key="33">
    <source>
        <dbReference type="ARBA" id="ARBA00047899"/>
    </source>
</evidence>
<dbReference type="SUPFAM" id="SSF46934">
    <property type="entry name" value="UBA-like"/>
    <property type="match status" value="1"/>
</dbReference>
<keyword evidence="24 39" id="KW-0067">ATP-binding</keyword>
<dbReference type="InterPro" id="IPR001245">
    <property type="entry name" value="Ser-Thr/Tyr_kinase_cat_dom"/>
</dbReference>
<dbReference type="InterPro" id="IPR009060">
    <property type="entry name" value="UBA-like_sf"/>
</dbReference>
<keyword evidence="30" id="KW-0168">Coated pit</keyword>
<evidence type="ECO:0000256" key="6">
    <source>
        <dbReference type="ARBA" id="ARBA00004236"/>
    </source>
</evidence>
<evidence type="ECO:0000256" key="21">
    <source>
        <dbReference type="ARBA" id="ARBA00022741"/>
    </source>
</evidence>
<dbReference type="PROSITE" id="PS50002">
    <property type="entry name" value="SH3"/>
    <property type="match status" value="1"/>
</dbReference>
<dbReference type="GO" id="GO:0004674">
    <property type="term" value="F:protein serine/threonine kinase activity"/>
    <property type="evidence" value="ECO:0007669"/>
    <property type="project" value="UniProtKB-KW"/>
</dbReference>
<dbReference type="InterPro" id="IPR055175">
    <property type="entry name" value="ACK/TNK-like_SAM"/>
</dbReference>
<dbReference type="InterPro" id="IPR015116">
    <property type="entry name" value="Cdc42-bd-like"/>
</dbReference>
<keyword evidence="19" id="KW-0808">Transferase</keyword>
<evidence type="ECO:0000256" key="30">
    <source>
        <dbReference type="ARBA" id="ARBA00023176"/>
    </source>
</evidence>
<gene>
    <name evidence="43" type="ORF">HHI36_009040</name>
</gene>
<dbReference type="Pfam" id="PF09027">
    <property type="entry name" value="GTPase_binding"/>
    <property type="match status" value="1"/>
</dbReference>
<comment type="catalytic activity">
    <reaction evidence="33">
        <text>L-threonyl-[protein] + ATP = O-phospho-L-threonyl-[protein] + ADP + H(+)</text>
        <dbReference type="Rhea" id="RHEA:46608"/>
        <dbReference type="Rhea" id="RHEA-COMP:11060"/>
        <dbReference type="Rhea" id="RHEA-COMP:11605"/>
        <dbReference type="ChEBI" id="CHEBI:15378"/>
        <dbReference type="ChEBI" id="CHEBI:30013"/>
        <dbReference type="ChEBI" id="CHEBI:30616"/>
        <dbReference type="ChEBI" id="CHEBI:61977"/>
        <dbReference type="ChEBI" id="CHEBI:456216"/>
        <dbReference type="EC" id="2.7.11.1"/>
    </reaction>
</comment>
<evidence type="ECO:0000256" key="19">
    <source>
        <dbReference type="ARBA" id="ARBA00022679"/>
    </source>
</evidence>
<keyword evidence="27" id="KW-0965">Cell junction</keyword>
<evidence type="ECO:0000256" key="20">
    <source>
        <dbReference type="ARBA" id="ARBA00022723"/>
    </source>
</evidence>
<evidence type="ECO:0000256" key="26">
    <source>
        <dbReference type="ARBA" id="ARBA00022843"/>
    </source>
</evidence>
<dbReference type="Gene3D" id="1.10.510.10">
    <property type="entry name" value="Transferase(Phosphotransferase) domain 1"/>
    <property type="match status" value="1"/>
</dbReference>
<comment type="similarity">
    <text evidence="35">Belongs to the protein kinase superfamily. Tyr protein kinase family.</text>
</comment>
<evidence type="ECO:0000259" key="41">
    <source>
        <dbReference type="PROSITE" id="PS50011"/>
    </source>
</evidence>
<keyword evidence="20" id="KW-0479">Metal-binding</keyword>
<feature type="domain" description="SH3" evidence="40">
    <location>
        <begin position="374"/>
        <end position="434"/>
    </location>
</feature>
<evidence type="ECO:0000256" key="28">
    <source>
        <dbReference type="ARBA" id="ARBA00023136"/>
    </source>
</evidence>
<keyword evidence="16" id="KW-0723">Serine/threonine-protein kinase</keyword>
<dbReference type="Pfam" id="PF22931">
    <property type="entry name" value="SAM_TNK"/>
    <property type="match status" value="1"/>
</dbReference>
<keyword evidence="23" id="KW-0418">Kinase</keyword>
<feature type="domain" description="UBA" evidence="42">
    <location>
        <begin position="1090"/>
        <end position="1131"/>
    </location>
</feature>
<dbReference type="PANTHER" id="PTHR24418">
    <property type="entry name" value="TYROSINE-PROTEIN KINASE"/>
    <property type="match status" value="1"/>
</dbReference>
<keyword evidence="15" id="KW-0963">Cytoplasm</keyword>
<keyword evidence="25" id="KW-0460">Magnesium</keyword>
<comment type="subcellular location">
    <subcellularLocation>
        <location evidence="8">Cell junction</location>
        <location evidence="8">Adherens junction</location>
    </subcellularLocation>
    <subcellularLocation>
        <location evidence="6">Cell membrane</location>
    </subcellularLocation>
    <subcellularLocation>
        <location evidence="7">Cytoplasm</location>
        <location evidence="7">Cytosol</location>
    </subcellularLocation>
    <subcellularLocation>
        <location evidence="5">Cytoplasmic vesicle membrane</location>
        <topology evidence="5">Peripheral membrane protein</topology>
        <orientation evidence="5">Cytoplasmic side</orientation>
    </subcellularLocation>
    <subcellularLocation>
        <location evidence="3">Cytoplasmic vesicle</location>
        <location evidence="3">Clathrin-coated vesicle</location>
    </subcellularLocation>
    <subcellularLocation>
        <location evidence="4">Endosome</location>
    </subcellularLocation>
    <subcellularLocation>
        <location evidence="9">Membrane</location>
        <location evidence="9">Clathrin-coated pit</location>
    </subcellularLocation>
    <subcellularLocation>
        <location evidence="2">Nucleus</location>
    </subcellularLocation>
</comment>
<dbReference type="CDD" id="cd14328">
    <property type="entry name" value="UBA_TNK1"/>
    <property type="match status" value="1"/>
</dbReference>
<dbReference type="EMBL" id="JABFTP020000021">
    <property type="protein sequence ID" value="KAL3269984.1"/>
    <property type="molecule type" value="Genomic_DNA"/>
</dbReference>
<evidence type="ECO:0000256" key="12">
    <source>
        <dbReference type="ARBA" id="ARBA00022443"/>
    </source>
</evidence>
<dbReference type="AlphaFoldDB" id="A0ABD2MUA4"/>
<evidence type="ECO:0000256" key="17">
    <source>
        <dbReference type="ARBA" id="ARBA00022553"/>
    </source>
</evidence>
<evidence type="ECO:0000256" key="7">
    <source>
        <dbReference type="ARBA" id="ARBA00004514"/>
    </source>
</evidence>
<protein>
    <recommendedName>
        <fullName evidence="36">Activated CDC42 kinase 1</fullName>
        <ecNumber evidence="10">2.7.10.2</ecNumber>
        <ecNumber evidence="11">2.7.11.1</ecNumber>
    </recommendedName>
    <alternativeName>
        <fullName evidence="37">Tyrosine kinase non-receptor protein 2</fullName>
    </alternativeName>
</protein>
<evidence type="ECO:0000256" key="36">
    <source>
        <dbReference type="ARBA" id="ARBA00072244"/>
    </source>
</evidence>
<evidence type="ECO:0000256" key="15">
    <source>
        <dbReference type="ARBA" id="ARBA00022490"/>
    </source>
</evidence>
<evidence type="ECO:0000256" key="14">
    <source>
        <dbReference type="ARBA" id="ARBA00022481"/>
    </source>
</evidence>
<dbReference type="InterPro" id="IPR008266">
    <property type="entry name" value="Tyr_kinase_AS"/>
</dbReference>
<dbReference type="InterPro" id="IPR036028">
    <property type="entry name" value="SH3-like_dom_sf"/>
</dbReference>
<evidence type="ECO:0000313" key="43">
    <source>
        <dbReference type="EMBL" id="KAL3269984.1"/>
    </source>
</evidence>
<evidence type="ECO:0000256" key="23">
    <source>
        <dbReference type="ARBA" id="ARBA00022777"/>
    </source>
</evidence>
<evidence type="ECO:0000256" key="22">
    <source>
        <dbReference type="ARBA" id="ARBA00022753"/>
    </source>
</evidence>
<dbReference type="EC" id="2.7.10.2" evidence="10"/>
<dbReference type="GO" id="GO:0005905">
    <property type="term" value="C:clathrin-coated pit"/>
    <property type="evidence" value="ECO:0007669"/>
    <property type="project" value="UniProtKB-SubCell"/>
</dbReference>
<dbReference type="EC" id="2.7.11.1" evidence="11"/>
<dbReference type="GO" id="GO:0030136">
    <property type="term" value="C:clathrin-coated vesicle"/>
    <property type="evidence" value="ECO:0007669"/>
    <property type="project" value="UniProtKB-SubCell"/>
</dbReference>
<evidence type="ECO:0000256" key="4">
    <source>
        <dbReference type="ARBA" id="ARBA00004177"/>
    </source>
</evidence>
<dbReference type="Proteomes" id="UP001516400">
    <property type="component" value="Unassembled WGS sequence"/>
</dbReference>
<dbReference type="GO" id="GO:0030659">
    <property type="term" value="C:cytoplasmic vesicle membrane"/>
    <property type="evidence" value="ECO:0007669"/>
    <property type="project" value="UniProtKB-SubCell"/>
</dbReference>
<dbReference type="PROSITE" id="PS00107">
    <property type="entry name" value="PROTEIN_KINASE_ATP"/>
    <property type="match status" value="1"/>
</dbReference>
<evidence type="ECO:0000256" key="31">
    <source>
        <dbReference type="ARBA" id="ARBA00023242"/>
    </source>
</evidence>
<dbReference type="GO" id="GO:0005634">
    <property type="term" value="C:nucleus"/>
    <property type="evidence" value="ECO:0007669"/>
    <property type="project" value="UniProtKB-SubCell"/>
</dbReference>
<keyword evidence="13" id="KW-1003">Cell membrane</keyword>
<dbReference type="CDD" id="cd05040">
    <property type="entry name" value="PTKc_Ack_like"/>
    <property type="match status" value="1"/>
</dbReference>
<dbReference type="Pfam" id="PF00018">
    <property type="entry name" value="SH3_1"/>
    <property type="match status" value="1"/>
</dbReference>
<keyword evidence="18" id="KW-0254">Endocytosis</keyword>
<dbReference type="GO" id="GO:0005829">
    <property type="term" value="C:cytosol"/>
    <property type="evidence" value="ECO:0007669"/>
    <property type="project" value="UniProtKB-SubCell"/>
</dbReference>
<dbReference type="InterPro" id="IPR000719">
    <property type="entry name" value="Prot_kinase_dom"/>
</dbReference>